<dbReference type="Proteomes" id="UP000824123">
    <property type="component" value="Unassembled WGS sequence"/>
</dbReference>
<name>A0A9D1LQW3_9FIRM</name>
<evidence type="ECO:0000259" key="2">
    <source>
        <dbReference type="PROSITE" id="PS51677"/>
    </source>
</evidence>
<accession>A0A9D1LQW3</accession>
<dbReference type="SUPFAM" id="SSF88713">
    <property type="entry name" value="Glycoside hydrolase/deacetylase"/>
    <property type="match status" value="1"/>
</dbReference>
<organism evidence="3 4">
    <name type="scientific">Candidatus Fimadaptatus faecigallinarum</name>
    <dbReference type="NCBI Taxonomy" id="2840814"/>
    <lineage>
        <taxon>Bacteria</taxon>
        <taxon>Bacillati</taxon>
        <taxon>Bacillota</taxon>
        <taxon>Clostridia</taxon>
        <taxon>Eubacteriales</taxon>
        <taxon>Candidatus Fimadaptatus</taxon>
    </lineage>
</organism>
<dbReference type="CDD" id="cd10967">
    <property type="entry name" value="CE4_GLA_like_6s"/>
    <property type="match status" value="1"/>
</dbReference>
<dbReference type="PROSITE" id="PS51677">
    <property type="entry name" value="NODB"/>
    <property type="match status" value="1"/>
</dbReference>
<evidence type="ECO:0000313" key="3">
    <source>
        <dbReference type="EMBL" id="HIU46307.1"/>
    </source>
</evidence>
<reference evidence="3" key="1">
    <citation type="submission" date="2020-10" db="EMBL/GenBank/DDBJ databases">
        <authorList>
            <person name="Gilroy R."/>
        </authorList>
    </citation>
    <scope>NUCLEOTIDE SEQUENCE</scope>
    <source>
        <strain evidence="3">ChiSxjej2B14-8506</strain>
    </source>
</reference>
<dbReference type="InterPro" id="IPR002509">
    <property type="entry name" value="NODB_dom"/>
</dbReference>
<dbReference type="AlphaFoldDB" id="A0A9D1LQW3"/>
<keyword evidence="1" id="KW-0732">Signal</keyword>
<dbReference type="EMBL" id="DVNK01000025">
    <property type="protein sequence ID" value="HIU46307.1"/>
    <property type="molecule type" value="Genomic_DNA"/>
</dbReference>
<dbReference type="PANTHER" id="PTHR34216:SF11">
    <property type="entry name" value="CHITOOLIGOSACCHARIDE DEACETYLASE"/>
    <property type="match status" value="1"/>
</dbReference>
<dbReference type="InterPro" id="IPR051398">
    <property type="entry name" value="Polysacch_Deacetylase"/>
</dbReference>
<feature type="domain" description="NodB homology" evidence="2">
    <location>
        <begin position="26"/>
        <end position="285"/>
    </location>
</feature>
<dbReference type="InterPro" id="IPR011330">
    <property type="entry name" value="Glyco_hydro/deAcase_b/a-brl"/>
</dbReference>
<dbReference type="Gene3D" id="3.20.20.370">
    <property type="entry name" value="Glycoside hydrolase/deacetylase"/>
    <property type="match status" value="1"/>
</dbReference>
<evidence type="ECO:0000256" key="1">
    <source>
        <dbReference type="ARBA" id="ARBA00022729"/>
    </source>
</evidence>
<dbReference type="Pfam" id="PF01522">
    <property type="entry name" value="Polysacc_deac_1"/>
    <property type="match status" value="1"/>
</dbReference>
<gene>
    <name evidence="3" type="ORF">IAC59_03495</name>
</gene>
<dbReference type="GO" id="GO:0016810">
    <property type="term" value="F:hydrolase activity, acting on carbon-nitrogen (but not peptide) bonds"/>
    <property type="evidence" value="ECO:0007669"/>
    <property type="project" value="InterPro"/>
</dbReference>
<sequence length="285" mass="32955">MSRKWNRYLEVRRLIKIKLNRWPGGVTHALTMSYDDGVTFDVRLAELFDAHGIRGTFHMNSNYDMETGDGWHLPAEPIRDIARRHELSLHMHTHPFPTKIPLAQVADEVIENRRALEPLAGYPLRGMSYPYGDFNDDVIALIRALGVEYSRTAYSTGKFEIPDDFLRWNPTCHHNGVGTLWEEFIDNRYAEHKPLLFYLWGHSYEFDRDGNWDAIEQFCAKAGGRDDVWYATNIEIVDYINAMYALKFSADRALVRNVSPIDVYISVNGKPECIRANAVTRLEVD</sequence>
<protein>
    <submittedName>
        <fullName evidence="3">Polysaccharide deacetylase family protein</fullName>
    </submittedName>
</protein>
<comment type="caution">
    <text evidence="3">The sequence shown here is derived from an EMBL/GenBank/DDBJ whole genome shotgun (WGS) entry which is preliminary data.</text>
</comment>
<dbReference type="PANTHER" id="PTHR34216">
    <property type="match status" value="1"/>
</dbReference>
<evidence type="ECO:0000313" key="4">
    <source>
        <dbReference type="Proteomes" id="UP000824123"/>
    </source>
</evidence>
<proteinExistence type="predicted"/>
<reference evidence="3" key="2">
    <citation type="journal article" date="2021" name="PeerJ">
        <title>Extensive microbial diversity within the chicken gut microbiome revealed by metagenomics and culture.</title>
        <authorList>
            <person name="Gilroy R."/>
            <person name="Ravi A."/>
            <person name="Getino M."/>
            <person name="Pursley I."/>
            <person name="Horton D.L."/>
            <person name="Alikhan N.F."/>
            <person name="Baker D."/>
            <person name="Gharbi K."/>
            <person name="Hall N."/>
            <person name="Watson M."/>
            <person name="Adriaenssens E.M."/>
            <person name="Foster-Nyarko E."/>
            <person name="Jarju S."/>
            <person name="Secka A."/>
            <person name="Antonio M."/>
            <person name="Oren A."/>
            <person name="Chaudhuri R.R."/>
            <person name="La Ragione R."/>
            <person name="Hildebrand F."/>
            <person name="Pallen M.J."/>
        </authorList>
    </citation>
    <scope>NUCLEOTIDE SEQUENCE</scope>
    <source>
        <strain evidence="3">ChiSxjej2B14-8506</strain>
    </source>
</reference>
<dbReference type="GO" id="GO:0005975">
    <property type="term" value="P:carbohydrate metabolic process"/>
    <property type="evidence" value="ECO:0007669"/>
    <property type="project" value="InterPro"/>
</dbReference>